<dbReference type="AlphaFoldDB" id="A0A9D1LWE4"/>
<dbReference type="PROSITE" id="PS50885">
    <property type="entry name" value="HAMP"/>
    <property type="match status" value="1"/>
</dbReference>
<keyword evidence="9" id="KW-0812">Transmembrane</keyword>
<reference evidence="12" key="1">
    <citation type="submission" date="2020-10" db="EMBL/GenBank/DDBJ databases">
        <authorList>
            <person name="Gilroy R."/>
        </authorList>
    </citation>
    <scope>NUCLEOTIDE SEQUENCE</scope>
    <source>
        <strain evidence="12">ChiSjej4B22-9803</strain>
    </source>
</reference>
<feature type="transmembrane region" description="Helical" evidence="9">
    <location>
        <begin position="284"/>
        <end position="307"/>
    </location>
</feature>
<dbReference type="PANTHER" id="PTHR45453">
    <property type="entry name" value="PHOSPHATE REGULON SENSOR PROTEIN PHOR"/>
    <property type="match status" value="1"/>
</dbReference>
<dbReference type="GO" id="GO:0000155">
    <property type="term" value="F:phosphorelay sensor kinase activity"/>
    <property type="evidence" value="ECO:0007669"/>
    <property type="project" value="InterPro"/>
</dbReference>
<feature type="region of interest" description="Disordered" evidence="8">
    <location>
        <begin position="159"/>
        <end position="184"/>
    </location>
</feature>
<evidence type="ECO:0000259" key="10">
    <source>
        <dbReference type="PROSITE" id="PS50109"/>
    </source>
</evidence>
<dbReference type="InterPro" id="IPR036890">
    <property type="entry name" value="HATPase_C_sf"/>
</dbReference>
<dbReference type="CDD" id="cd06225">
    <property type="entry name" value="HAMP"/>
    <property type="match status" value="1"/>
</dbReference>
<dbReference type="GO" id="GO:0004721">
    <property type="term" value="F:phosphoprotein phosphatase activity"/>
    <property type="evidence" value="ECO:0007669"/>
    <property type="project" value="TreeGrafter"/>
</dbReference>
<dbReference type="GO" id="GO:0005886">
    <property type="term" value="C:plasma membrane"/>
    <property type="evidence" value="ECO:0007669"/>
    <property type="project" value="TreeGrafter"/>
</dbReference>
<evidence type="ECO:0000256" key="8">
    <source>
        <dbReference type="SAM" id="MobiDB-lite"/>
    </source>
</evidence>
<dbReference type="InterPro" id="IPR003661">
    <property type="entry name" value="HisK_dim/P_dom"/>
</dbReference>
<evidence type="ECO:0000256" key="2">
    <source>
        <dbReference type="ARBA" id="ARBA00004370"/>
    </source>
</evidence>
<keyword evidence="6" id="KW-0418">Kinase</keyword>
<accession>A0A9D1LWE4</accession>
<dbReference type="InterPro" id="IPR036097">
    <property type="entry name" value="HisK_dim/P_sf"/>
</dbReference>
<keyword evidence="9" id="KW-1133">Transmembrane helix</keyword>
<feature type="transmembrane region" description="Helical" evidence="9">
    <location>
        <begin position="14"/>
        <end position="37"/>
    </location>
</feature>
<reference evidence="12" key="2">
    <citation type="journal article" date="2021" name="PeerJ">
        <title>Extensive microbial diversity within the chicken gut microbiome revealed by metagenomics and culture.</title>
        <authorList>
            <person name="Gilroy R."/>
            <person name="Ravi A."/>
            <person name="Getino M."/>
            <person name="Pursley I."/>
            <person name="Horton D.L."/>
            <person name="Alikhan N.F."/>
            <person name="Baker D."/>
            <person name="Gharbi K."/>
            <person name="Hall N."/>
            <person name="Watson M."/>
            <person name="Adriaenssens E.M."/>
            <person name="Foster-Nyarko E."/>
            <person name="Jarju S."/>
            <person name="Secka A."/>
            <person name="Antonio M."/>
            <person name="Oren A."/>
            <person name="Chaudhuri R.R."/>
            <person name="La Ragione R."/>
            <person name="Hildebrand F."/>
            <person name="Pallen M.J."/>
        </authorList>
    </citation>
    <scope>NUCLEOTIDE SEQUENCE</scope>
    <source>
        <strain evidence="12">ChiSjej4B22-9803</strain>
    </source>
</reference>
<dbReference type="Pfam" id="PF00512">
    <property type="entry name" value="HisKA"/>
    <property type="match status" value="1"/>
</dbReference>
<name>A0A9D1LWE4_9FIRM</name>
<keyword evidence="9" id="KW-0472">Membrane</keyword>
<dbReference type="Gene3D" id="6.10.340.10">
    <property type="match status" value="1"/>
</dbReference>
<dbReference type="FunFam" id="1.10.287.130:FF:000001">
    <property type="entry name" value="Two-component sensor histidine kinase"/>
    <property type="match status" value="1"/>
</dbReference>
<dbReference type="Gene3D" id="3.30.565.10">
    <property type="entry name" value="Histidine kinase-like ATPase, C-terminal domain"/>
    <property type="match status" value="1"/>
</dbReference>
<dbReference type="Pfam" id="PF00672">
    <property type="entry name" value="HAMP"/>
    <property type="match status" value="1"/>
</dbReference>
<dbReference type="InterPro" id="IPR003594">
    <property type="entry name" value="HATPase_dom"/>
</dbReference>
<dbReference type="EMBL" id="DVND01000189">
    <property type="protein sequence ID" value="HIU49197.1"/>
    <property type="molecule type" value="Genomic_DNA"/>
</dbReference>
<feature type="domain" description="HAMP" evidence="11">
    <location>
        <begin position="309"/>
        <end position="361"/>
    </location>
</feature>
<dbReference type="SMART" id="SM00304">
    <property type="entry name" value="HAMP"/>
    <property type="match status" value="1"/>
</dbReference>
<sequence length="603" mass="68176">MKKLWSRLSISKKLFILTIFVFSLFLAFLFLGQLFFFEKYYSYTIRQNLIETVDEFSEEYKTLDTDDDINASIVRYSNDSDSFIMVSNENNEILHTVSYELRITAASGEQMTFVLDNAFRDDAFLNLDLKEGDTVTVEYNTNSHRSKFYIPHSISTGSNTWTSTQVPPFSQPPRPGQDDRPGEENHFESMLQVTGVVDSISLPTMQNSRLSIQRNEAFGASMDWMVRIHNGFQMELDSPVHYVYESPESGNTYSVVAKLIDNNGAREIIFAITPMRSVTEAVNIIRDLVGIWFVFTVVMALVISLVFSRTVTKPIASITDITKKMSNLDFSRKCAVKSEDEIGNLALHVNLMSEKLDAAIDELVKTNEQLVGDINRERELEQQRKEFVATVSHELKTPLAIIRAYSEGLLDGVSQEKQNRYLHVIVDETAKMDALILDMLENSKLKTGAQKLDLKMHDLTAFADSIVKIIAPACASKGVQLTAHLPEQRIERKFDKVLLEQVIMNFLTNAIRHTASGGTIRFTVTPEEVSVENEGPHIPEAELPKVWDRFYRVEKSRGRTDGGSGLGLTIAKNILLLHHAEYGVENTAAGVRFWFRLPAAPTR</sequence>
<dbReference type="PANTHER" id="PTHR45453:SF3">
    <property type="entry name" value="HISTIDINE KINASE"/>
    <property type="match status" value="1"/>
</dbReference>
<dbReference type="EC" id="2.7.13.3" evidence="3"/>
<evidence type="ECO:0000256" key="6">
    <source>
        <dbReference type="ARBA" id="ARBA00022777"/>
    </source>
</evidence>
<comment type="subcellular location">
    <subcellularLocation>
        <location evidence="2">Membrane</location>
    </subcellularLocation>
</comment>
<evidence type="ECO:0000256" key="7">
    <source>
        <dbReference type="ARBA" id="ARBA00023012"/>
    </source>
</evidence>
<gene>
    <name evidence="12" type="ORF">IAB04_07505</name>
</gene>
<dbReference type="Proteomes" id="UP000824111">
    <property type="component" value="Unassembled WGS sequence"/>
</dbReference>
<evidence type="ECO:0000313" key="12">
    <source>
        <dbReference type="EMBL" id="HIU49197.1"/>
    </source>
</evidence>
<proteinExistence type="predicted"/>
<dbReference type="SUPFAM" id="SSF55874">
    <property type="entry name" value="ATPase domain of HSP90 chaperone/DNA topoisomerase II/histidine kinase"/>
    <property type="match status" value="1"/>
</dbReference>
<evidence type="ECO:0000256" key="4">
    <source>
        <dbReference type="ARBA" id="ARBA00022553"/>
    </source>
</evidence>
<evidence type="ECO:0000256" key="9">
    <source>
        <dbReference type="SAM" id="Phobius"/>
    </source>
</evidence>
<feature type="domain" description="Histidine kinase" evidence="10">
    <location>
        <begin position="390"/>
        <end position="601"/>
    </location>
</feature>
<dbReference type="SUPFAM" id="SSF47384">
    <property type="entry name" value="Homodimeric domain of signal transducing histidine kinase"/>
    <property type="match status" value="1"/>
</dbReference>
<dbReference type="InterPro" id="IPR004358">
    <property type="entry name" value="Sig_transdc_His_kin-like_C"/>
</dbReference>
<dbReference type="Gene3D" id="1.10.287.130">
    <property type="match status" value="1"/>
</dbReference>
<dbReference type="CDD" id="cd00082">
    <property type="entry name" value="HisKA"/>
    <property type="match status" value="1"/>
</dbReference>
<feature type="compositionally biased region" description="Polar residues" evidence="8">
    <location>
        <begin position="159"/>
        <end position="168"/>
    </location>
</feature>
<keyword evidence="7" id="KW-0902">Two-component regulatory system</keyword>
<dbReference type="InterPro" id="IPR005467">
    <property type="entry name" value="His_kinase_dom"/>
</dbReference>
<comment type="catalytic activity">
    <reaction evidence="1">
        <text>ATP + protein L-histidine = ADP + protein N-phospho-L-histidine.</text>
        <dbReference type="EC" id="2.7.13.3"/>
    </reaction>
</comment>
<keyword evidence="4" id="KW-0597">Phosphoprotein</keyword>
<evidence type="ECO:0000256" key="5">
    <source>
        <dbReference type="ARBA" id="ARBA00022679"/>
    </source>
</evidence>
<comment type="caution">
    <text evidence="12">The sequence shown here is derived from an EMBL/GenBank/DDBJ whole genome shotgun (WGS) entry which is preliminary data.</text>
</comment>
<keyword evidence="5" id="KW-0808">Transferase</keyword>
<dbReference type="PROSITE" id="PS50109">
    <property type="entry name" value="HIS_KIN"/>
    <property type="match status" value="1"/>
</dbReference>
<dbReference type="GO" id="GO:0016036">
    <property type="term" value="P:cellular response to phosphate starvation"/>
    <property type="evidence" value="ECO:0007669"/>
    <property type="project" value="TreeGrafter"/>
</dbReference>
<evidence type="ECO:0000259" key="11">
    <source>
        <dbReference type="PROSITE" id="PS50885"/>
    </source>
</evidence>
<dbReference type="InterPro" id="IPR003660">
    <property type="entry name" value="HAMP_dom"/>
</dbReference>
<dbReference type="Pfam" id="PF02518">
    <property type="entry name" value="HATPase_c"/>
    <property type="match status" value="1"/>
</dbReference>
<dbReference type="SMART" id="SM00387">
    <property type="entry name" value="HATPase_c"/>
    <property type="match status" value="1"/>
</dbReference>
<evidence type="ECO:0000313" key="13">
    <source>
        <dbReference type="Proteomes" id="UP000824111"/>
    </source>
</evidence>
<dbReference type="SMART" id="SM00388">
    <property type="entry name" value="HisKA"/>
    <property type="match status" value="1"/>
</dbReference>
<dbReference type="PRINTS" id="PR00344">
    <property type="entry name" value="BCTRLSENSOR"/>
</dbReference>
<evidence type="ECO:0000256" key="1">
    <source>
        <dbReference type="ARBA" id="ARBA00000085"/>
    </source>
</evidence>
<dbReference type="InterPro" id="IPR050351">
    <property type="entry name" value="BphY/WalK/GraS-like"/>
</dbReference>
<protein>
    <recommendedName>
        <fullName evidence="3">histidine kinase</fullName>
        <ecNumber evidence="3">2.7.13.3</ecNumber>
    </recommendedName>
</protein>
<dbReference type="SUPFAM" id="SSF158472">
    <property type="entry name" value="HAMP domain-like"/>
    <property type="match status" value="1"/>
</dbReference>
<evidence type="ECO:0000256" key="3">
    <source>
        <dbReference type="ARBA" id="ARBA00012438"/>
    </source>
</evidence>
<organism evidence="12 13">
    <name type="scientific">Candidatus Avimonoglobus intestinipullorum</name>
    <dbReference type="NCBI Taxonomy" id="2840699"/>
    <lineage>
        <taxon>Bacteria</taxon>
        <taxon>Bacillati</taxon>
        <taxon>Bacillota</taxon>
        <taxon>Clostridia</taxon>
        <taxon>Eubacteriales</taxon>
        <taxon>Candidatus Avimonoglobus</taxon>
    </lineage>
</organism>